<dbReference type="Proteomes" id="UP000014975">
    <property type="component" value="Unassembled WGS sequence"/>
</dbReference>
<dbReference type="CDD" id="cd05466">
    <property type="entry name" value="PBP2_LTTR_substrate"/>
    <property type="match status" value="1"/>
</dbReference>
<dbReference type="PROSITE" id="PS50931">
    <property type="entry name" value="HTH_LYSR"/>
    <property type="match status" value="1"/>
</dbReference>
<dbReference type="FunFam" id="1.10.10.10:FF:000001">
    <property type="entry name" value="LysR family transcriptional regulator"/>
    <property type="match status" value="1"/>
</dbReference>
<dbReference type="SUPFAM" id="SSF53850">
    <property type="entry name" value="Periplasmic binding protein-like II"/>
    <property type="match status" value="1"/>
</dbReference>
<organism evidence="6 7">
    <name type="scientific">Alkalidesulfovibrio alkalitolerans DSM 16529</name>
    <dbReference type="NCBI Taxonomy" id="1121439"/>
    <lineage>
        <taxon>Bacteria</taxon>
        <taxon>Pseudomonadati</taxon>
        <taxon>Thermodesulfobacteriota</taxon>
        <taxon>Desulfovibrionia</taxon>
        <taxon>Desulfovibrionales</taxon>
        <taxon>Desulfovibrionaceae</taxon>
        <taxon>Alkalidesulfovibrio</taxon>
    </lineage>
</organism>
<gene>
    <name evidence="6" type="ORF">dsat_0490</name>
</gene>
<accession>S7UGU1</accession>
<evidence type="ECO:0000256" key="1">
    <source>
        <dbReference type="ARBA" id="ARBA00009437"/>
    </source>
</evidence>
<dbReference type="STRING" id="1121439.dsat_0490"/>
<dbReference type="eggNOG" id="COG0583">
    <property type="taxonomic scope" value="Bacteria"/>
</dbReference>
<dbReference type="SUPFAM" id="SSF46785">
    <property type="entry name" value="Winged helix' DNA-binding domain"/>
    <property type="match status" value="1"/>
</dbReference>
<dbReference type="Pfam" id="PF03466">
    <property type="entry name" value="LysR_substrate"/>
    <property type="match status" value="1"/>
</dbReference>
<dbReference type="InterPro" id="IPR000847">
    <property type="entry name" value="LysR_HTH_N"/>
</dbReference>
<evidence type="ECO:0000313" key="7">
    <source>
        <dbReference type="Proteomes" id="UP000014975"/>
    </source>
</evidence>
<reference evidence="6 7" key="1">
    <citation type="journal article" date="2013" name="Genome Announc.">
        <title>Draft genome sequences for three mercury-methylating, sulfate-reducing bacteria.</title>
        <authorList>
            <person name="Brown S.D."/>
            <person name="Hurt R.A.Jr."/>
            <person name="Gilmour C.C."/>
            <person name="Elias D.A."/>
        </authorList>
    </citation>
    <scope>NUCLEOTIDE SEQUENCE [LARGE SCALE GENOMIC DNA]</scope>
    <source>
        <strain evidence="6 7">DSM 16529</strain>
    </source>
</reference>
<dbReference type="Gene3D" id="3.40.190.290">
    <property type="match status" value="1"/>
</dbReference>
<dbReference type="Gene3D" id="1.10.10.10">
    <property type="entry name" value="Winged helix-like DNA-binding domain superfamily/Winged helix DNA-binding domain"/>
    <property type="match status" value="1"/>
</dbReference>
<evidence type="ECO:0000256" key="3">
    <source>
        <dbReference type="ARBA" id="ARBA00023125"/>
    </source>
</evidence>
<protein>
    <submittedName>
        <fullName evidence="6">Transcriptional regulator, LysR family</fullName>
    </submittedName>
</protein>
<dbReference type="PANTHER" id="PTHR30126">
    <property type="entry name" value="HTH-TYPE TRANSCRIPTIONAL REGULATOR"/>
    <property type="match status" value="1"/>
</dbReference>
<dbReference type="InterPro" id="IPR005119">
    <property type="entry name" value="LysR_subst-bd"/>
</dbReference>
<dbReference type="InterPro" id="IPR036388">
    <property type="entry name" value="WH-like_DNA-bd_sf"/>
</dbReference>
<comment type="caution">
    <text evidence="6">The sequence shown here is derived from an EMBL/GenBank/DDBJ whole genome shotgun (WGS) entry which is preliminary data.</text>
</comment>
<dbReference type="AlphaFoldDB" id="S7UGU1"/>
<evidence type="ECO:0000256" key="2">
    <source>
        <dbReference type="ARBA" id="ARBA00023015"/>
    </source>
</evidence>
<dbReference type="Pfam" id="PF00126">
    <property type="entry name" value="HTH_1"/>
    <property type="match status" value="1"/>
</dbReference>
<dbReference type="GO" id="GO:0003700">
    <property type="term" value="F:DNA-binding transcription factor activity"/>
    <property type="evidence" value="ECO:0007669"/>
    <property type="project" value="InterPro"/>
</dbReference>
<evidence type="ECO:0000313" key="6">
    <source>
        <dbReference type="EMBL" id="EPR33049.1"/>
    </source>
</evidence>
<feature type="domain" description="HTH lysR-type" evidence="5">
    <location>
        <begin position="1"/>
        <end position="58"/>
    </location>
</feature>
<dbReference type="PRINTS" id="PR00039">
    <property type="entry name" value="HTHLYSR"/>
</dbReference>
<evidence type="ECO:0000256" key="4">
    <source>
        <dbReference type="ARBA" id="ARBA00023163"/>
    </source>
</evidence>
<dbReference type="GO" id="GO:0000976">
    <property type="term" value="F:transcription cis-regulatory region binding"/>
    <property type="evidence" value="ECO:0007669"/>
    <property type="project" value="TreeGrafter"/>
</dbReference>
<dbReference type="RefSeq" id="WP_020887184.1">
    <property type="nucleotide sequence ID" value="NZ_ATHI01000026.1"/>
</dbReference>
<keyword evidence="4" id="KW-0804">Transcription</keyword>
<keyword evidence="3" id="KW-0238">DNA-binding</keyword>
<comment type="similarity">
    <text evidence="1">Belongs to the LysR transcriptional regulatory family.</text>
</comment>
<name>S7UGU1_9BACT</name>
<proteinExistence type="inferred from homology"/>
<evidence type="ECO:0000259" key="5">
    <source>
        <dbReference type="PROSITE" id="PS50931"/>
    </source>
</evidence>
<keyword evidence="7" id="KW-1185">Reference proteome</keyword>
<dbReference type="PANTHER" id="PTHR30126:SF100">
    <property type="entry name" value="LYSR-FAMILY TRANSCRIPTIONAL REGULATOR"/>
    <property type="match status" value="1"/>
</dbReference>
<sequence length="329" mass="35202">MELRDVRTFAAVARHLSFHRAAQEVHVAQSTVSARIAALEDELQVRLFERLGRRVALTEAGERLRQFAVKLLDLEDEARAWVAGASEARGALTIRVPESLCAWRMGGLIRRYRERFPHLQLRFTSCTVDGLEKDLRQGVTDLAFLMADSVRAGDMVVEALGVEPLVLVAGAGHRLALGGPCTVDALADETLVLSSADCAYRKPFEQLLAEAGVHPAASLEFSSAAALRGCLAGGLGVSILPALAVRDDVAAGRLALLPWAGPVLETAVLMLHHRDKWLSPPLAAFMDLMRQELMAGAAPASPILLEPAVAREQRERAGGKGAGCCAPGA</sequence>
<dbReference type="PATRIC" id="fig|1121439.3.peg.1845"/>
<dbReference type="InterPro" id="IPR036390">
    <property type="entry name" value="WH_DNA-bd_sf"/>
</dbReference>
<keyword evidence="2" id="KW-0805">Transcription regulation</keyword>
<dbReference type="OrthoDB" id="5317428at2"/>
<dbReference type="EMBL" id="ATHI01000026">
    <property type="protein sequence ID" value="EPR33049.1"/>
    <property type="molecule type" value="Genomic_DNA"/>
</dbReference>